<protein>
    <submittedName>
        <fullName evidence="3">Uncharacterized protein</fullName>
    </submittedName>
</protein>
<sequence length="1531" mass="161008">MPPPLSRREQQLISSPSSRECQTPSQCSRKLLPLADLRYPHGKGSGAGAGDIKRQFRLGGRNASIDNASSASASASGLPGLAAVAVVSPSPELFLAASSEALETVAVCDNEKTQAMHSDAAFPVAAVTPTAAARPVKSLVVSPSATPVSLKSSSSVAASASLSYSSKPVIRSTAMPTEEGRILPPPAAATSREGAYLESRVSYPYKGSRAMATFAIADPAPAPSPHVDSPDQGGSAATTTAPLLRQQESQISVSGSTPRTPLICQDRLSPAAGAMRPTNAQVNPLSYLAAASVAEASAAATTCTTRATVKDVASSSVALTAHSTDYGSRTDSIHGTLSREASEAPVFERAPQQQAPSCPPRTPGSFATAAATYPTTAAGAGNRDDGSDIDSTPPRLITSVGSPLLVPLAVSETSTERTRSIPAGSTDSLCVYGALPPPFPRVLSDATRSGSSAPFSRVAVTPRTGVVMDVVGYVECGCDTLWRTLARFFAAVFLPHIFLWHAVPVLIPQLATTAAAGAAAPLRVHLHAVARNHPEVALFALQLFVAGVMLWSLVRYRQLSTGQRSQRRHSLYGGLHLNSTSLAAKPSNAGVGPASAAAARIAAEWCTVHLPTATTKKYVDKAESPSTSNQMAGMRLLSSARGLRLRPLRSPGAGGIGSGLNSCGVHGSSNSLRSSGHAHRIVPHSPVPVLQLPLKSLSGVRSAATTATQAATSGSSTPVRDPANGSSCPSEPGGTVRHLGGRSLSGGIVSDSTLDGRSNASSVTTPSMSPYTFMRLATPAGEARQGVLGDAYGNDSPITPGDAGGGGGAIATLSTPFEAEESRSGGSLLHGYHPRTAPWDVPRLQQTSWELFSGSGAGCRKGAPASLPTSADPHASPFAVLNSTGHASLALAGLGDRDGTLMHSTNGTIGIQPSVVTPAAAASAVRTDSLLLSSGGAVTAAPAPSSPTLRRHGHVPTMTHFGIGLGFLVCTGLAVWRLSVDYYFARYSFTFGTNAALWFWLIPVCLLGIAAYVVLLVGGHTLRWHALRQLQESNARGYSKDDEDQEAARQRAAAAVALCRLRWMPWCFACVPYPHPDAAPFFDLPESIIMRPDATALLSILASRGSRMGAFAVEESDAVPPVVLPKPKEQGFCDGGAETVRDVEVRARGFGKDKDGEEVFVTSDDTLEPVDHILCMKRATAEQSTPAPGISGDVGNLAAATALGNVKTASLRTTTSAAAADVSGSPCKPLLLPPLLPRQPSSRLFPSAMTCFFPIGRGNLSCPGASSSPASSQPLWLFARRLQRMRAAAHVFAASRAWVEYAARELHIPDFIMRLRRLCGLAQQRRRAQRRARPRTRVAAPTALAKRRLWACWPGEHDSLERLVAWTYLIMLFLFSQALLSLMYFTWSWRGIAREAATAAMYATDTARAVMPVPPSFVVYGCTKWQRSLRNALWVIPPFCVNGDVSVSSLRPSTTWSTASQVALLFTLLGQHRFQVAYLYTNVALPIGFVVSLCIFAHEVRLHIRSRRVLRLLALARSRGETARKARDAML</sequence>
<dbReference type="OrthoDB" id="267932at2759"/>
<organism evidence="3 4">
    <name type="scientific">Leishmania mexicana (strain MHOM/GT/2001/U1103)</name>
    <dbReference type="NCBI Taxonomy" id="929439"/>
    <lineage>
        <taxon>Eukaryota</taxon>
        <taxon>Discoba</taxon>
        <taxon>Euglenozoa</taxon>
        <taxon>Kinetoplastea</taxon>
        <taxon>Metakinetoplastina</taxon>
        <taxon>Trypanosomatida</taxon>
        <taxon>Trypanosomatidae</taxon>
        <taxon>Leishmaniinae</taxon>
        <taxon>Leishmania</taxon>
    </lineage>
</organism>
<reference evidence="3 4" key="1">
    <citation type="journal article" date="2011" name="Genome Res.">
        <title>Chromosome and gene copy number variation allow major structural change between species and strains of Leishmania.</title>
        <authorList>
            <person name="Rogers M.B."/>
            <person name="Hilley J.D."/>
            <person name="Dickens N.J."/>
            <person name="Wilkes J."/>
            <person name="Bates P.A."/>
            <person name="Depledge D.P."/>
            <person name="Harris D."/>
            <person name="Her Y."/>
            <person name="Herzyk P."/>
            <person name="Imamura H."/>
            <person name="Otto T.D."/>
            <person name="Sanders M."/>
            <person name="Seeger K."/>
            <person name="Dujardin J.C."/>
            <person name="Berriman M."/>
            <person name="Smith D.F."/>
            <person name="Hertz-Fowler C."/>
            <person name="Mottram J.C."/>
        </authorList>
    </citation>
    <scope>NUCLEOTIDE SEQUENCE [LARGE SCALE GENOMIC DNA]</scope>
    <source>
        <strain evidence="3 4">MHOM/GT/2001/U1103</strain>
    </source>
</reference>
<feature type="compositionally biased region" description="Polar residues" evidence="1">
    <location>
        <begin position="750"/>
        <end position="769"/>
    </location>
</feature>
<dbReference type="VEuPathDB" id="TriTrypDB:LmxM.04.0510"/>
<feature type="transmembrane region" description="Helical" evidence="2">
    <location>
        <begin position="958"/>
        <end position="978"/>
    </location>
</feature>
<keyword evidence="2" id="KW-1133">Transmembrane helix</keyword>
<evidence type="ECO:0000313" key="4">
    <source>
        <dbReference type="Proteomes" id="UP000007259"/>
    </source>
</evidence>
<feature type="transmembrane region" description="Helical" evidence="2">
    <location>
        <begin position="1477"/>
        <end position="1498"/>
    </location>
</feature>
<dbReference type="KEGG" id="lmi:LMXM_04_0510"/>
<feature type="compositionally biased region" description="Basic and acidic residues" evidence="1">
    <location>
        <begin position="1"/>
        <end position="10"/>
    </location>
</feature>
<evidence type="ECO:0000256" key="1">
    <source>
        <dbReference type="SAM" id="MobiDB-lite"/>
    </source>
</evidence>
<evidence type="ECO:0000313" key="3">
    <source>
        <dbReference type="EMBL" id="CBZ23283.1"/>
    </source>
</evidence>
<feature type="compositionally biased region" description="Low complexity" evidence="1">
    <location>
        <begin position="705"/>
        <end position="717"/>
    </location>
</feature>
<dbReference type="OMA" id="NAALWFW"/>
<feature type="region of interest" description="Disordered" evidence="1">
    <location>
        <begin position="337"/>
        <end position="398"/>
    </location>
</feature>
<name>E9AK33_LEIMU</name>
<feature type="transmembrane region" description="Helical" evidence="2">
    <location>
        <begin position="998"/>
        <end position="1018"/>
    </location>
</feature>
<feature type="compositionally biased region" description="Polar residues" evidence="1">
    <location>
        <begin position="11"/>
        <end position="26"/>
    </location>
</feature>
<dbReference type="GeneID" id="13452984"/>
<dbReference type="RefSeq" id="XP_003871818.1">
    <property type="nucleotide sequence ID" value="XM_003871769.1"/>
</dbReference>
<gene>
    <name evidence="3" type="ORF">LMXM_04_0510</name>
</gene>
<feature type="transmembrane region" description="Helical" evidence="2">
    <location>
        <begin position="1363"/>
        <end position="1385"/>
    </location>
</feature>
<accession>E9AK33</accession>
<evidence type="ECO:0000256" key="2">
    <source>
        <dbReference type="SAM" id="Phobius"/>
    </source>
</evidence>
<feature type="region of interest" description="Disordered" evidence="1">
    <location>
        <begin position="1"/>
        <end position="26"/>
    </location>
</feature>
<keyword evidence="2" id="KW-0812">Transmembrane</keyword>
<feature type="compositionally biased region" description="Low complexity" evidence="1">
    <location>
        <begin position="367"/>
        <end position="380"/>
    </location>
</feature>
<proteinExistence type="predicted"/>
<keyword evidence="2" id="KW-0472">Membrane</keyword>
<dbReference type="PhylomeDB" id="E9AK33"/>
<keyword evidence="4" id="KW-1185">Reference proteome</keyword>
<dbReference type="EMBL" id="FR799557">
    <property type="protein sequence ID" value="CBZ23283.1"/>
    <property type="molecule type" value="Genomic_DNA"/>
</dbReference>
<feature type="region of interest" description="Disordered" evidence="1">
    <location>
        <begin position="705"/>
        <end position="769"/>
    </location>
</feature>
<dbReference type="Proteomes" id="UP000007259">
    <property type="component" value="Chromosome 4"/>
</dbReference>